<protein>
    <recommendedName>
        <fullName evidence="5">Tetratricopeptide repeat protein</fullName>
    </recommendedName>
</protein>
<dbReference type="SUPFAM" id="SSF48452">
    <property type="entry name" value="TPR-like"/>
    <property type="match status" value="1"/>
</dbReference>
<evidence type="ECO:0000256" key="1">
    <source>
        <dbReference type="SAM" id="Phobius"/>
    </source>
</evidence>
<proteinExistence type="predicted"/>
<feature type="chain" id="PRO_5039698809" description="Tetratricopeptide repeat protein" evidence="2">
    <location>
        <begin position="26"/>
        <end position="415"/>
    </location>
</feature>
<evidence type="ECO:0008006" key="5">
    <source>
        <dbReference type="Google" id="ProtNLM"/>
    </source>
</evidence>
<dbReference type="PROSITE" id="PS51257">
    <property type="entry name" value="PROKAR_LIPOPROTEIN"/>
    <property type="match status" value="1"/>
</dbReference>
<feature type="signal peptide" evidence="2">
    <location>
        <begin position="1"/>
        <end position="25"/>
    </location>
</feature>
<feature type="transmembrane region" description="Helical" evidence="1">
    <location>
        <begin position="376"/>
        <end position="396"/>
    </location>
</feature>
<gene>
    <name evidence="3" type="ORF">IAC94_07315</name>
</gene>
<keyword evidence="1" id="KW-1133">Transmembrane helix</keyword>
<keyword evidence="1" id="KW-0812">Transmembrane</keyword>
<accession>A0A9D1E282</accession>
<dbReference type="Gene3D" id="1.25.40.10">
    <property type="entry name" value="Tetratricopeptide repeat domain"/>
    <property type="match status" value="1"/>
</dbReference>
<reference evidence="3" key="1">
    <citation type="submission" date="2020-10" db="EMBL/GenBank/DDBJ databases">
        <authorList>
            <person name="Gilroy R."/>
        </authorList>
    </citation>
    <scope>NUCLEOTIDE SEQUENCE</scope>
    <source>
        <strain evidence="3">ChiHjej13B12-12457</strain>
    </source>
</reference>
<organism evidence="3 4">
    <name type="scientific">Candidatus Coprenecus avistercoris</name>
    <dbReference type="NCBI Taxonomy" id="2840730"/>
    <lineage>
        <taxon>Bacteria</taxon>
        <taxon>Pseudomonadati</taxon>
        <taxon>Bacteroidota</taxon>
        <taxon>Bacteroidia</taxon>
        <taxon>Bacteroidales</taxon>
        <taxon>Rikenellaceae</taxon>
        <taxon>Rikenellaceae incertae sedis</taxon>
        <taxon>Candidatus Coprenecus</taxon>
    </lineage>
</organism>
<name>A0A9D1E282_9BACT</name>
<evidence type="ECO:0000313" key="3">
    <source>
        <dbReference type="EMBL" id="HIR63312.1"/>
    </source>
</evidence>
<dbReference type="EMBL" id="DVHI01000090">
    <property type="protein sequence ID" value="HIR63312.1"/>
    <property type="molecule type" value="Genomic_DNA"/>
</dbReference>
<evidence type="ECO:0000313" key="4">
    <source>
        <dbReference type="Proteomes" id="UP000886744"/>
    </source>
</evidence>
<keyword evidence="1" id="KW-0472">Membrane</keyword>
<evidence type="ECO:0000256" key="2">
    <source>
        <dbReference type="SAM" id="SignalP"/>
    </source>
</evidence>
<dbReference type="InterPro" id="IPR011990">
    <property type="entry name" value="TPR-like_helical_dom_sf"/>
</dbReference>
<keyword evidence="2" id="KW-0732">Signal</keyword>
<reference evidence="3" key="2">
    <citation type="journal article" date="2021" name="PeerJ">
        <title>Extensive microbial diversity within the chicken gut microbiome revealed by metagenomics and culture.</title>
        <authorList>
            <person name="Gilroy R."/>
            <person name="Ravi A."/>
            <person name="Getino M."/>
            <person name="Pursley I."/>
            <person name="Horton D.L."/>
            <person name="Alikhan N.F."/>
            <person name="Baker D."/>
            <person name="Gharbi K."/>
            <person name="Hall N."/>
            <person name="Watson M."/>
            <person name="Adriaenssens E.M."/>
            <person name="Foster-Nyarko E."/>
            <person name="Jarju S."/>
            <person name="Secka A."/>
            <person name="Antonio M."/>
            <person name="Oren A."/>
            <person name="Chaudhuri R.R."/>
            <person name="La Ragione R."/>
            <person name="Hildebrand F."/>
            <person name="Pallen M.J."/>
        </authorList>
    </citation>
    <scope>NUCLEOTIDE SEQUENCE</scope>
    <source>
        <strain evidence="3">ChiHjej13B12-12457</strain>
    </source>
</reference>
<dbReference type="AlphaFoldDB" id="A0A9D1E282"/>
<feature type="non-terminal residue" evidence="3">
    <location>
        <position position="415"/>
    </location>
</feature>
<comment type="caution">
    <text evidence="3">The sequence shown here is derived from an EMBL/GenBank/DDBJ whole genome shotgun (WGS) entry which is preliminary data.</text>
</comment>
<dbReference type="Proteomes" id="UP000886744">
    <property type="component" value="Unassembled WGS sequence"/>
</dbReference>
<sequence>MKLLGAYCPALLTAVIILLSASSCSDRSGQVTSALAAADSLMMAQPQAALDTLNCLDSTAVRKMGSRDKAFYTLLLTEAEYKCYLPVAKDTAIFEAVKHYRRRGPEDRLARALTMQGAVLSERGDPDGAMAAYKEAEPIIEKEGDLEQLGLINTRIGELYQRSFINDSAAIARYRKALVCFEEAGLPERTMYAHSSIARMLMLDSADKAMPHLEKAMSMAELSGNSSIKLSCIELYSHYYYSRQDFRGTISTTRRALPAYRTGTQNNAEKRMFNNIFYNTALTYSRMNLPDSARIAVGKMSMDSSIDSMMVYYACAEIARKEERWQDADRLSNKSRDINDRVVAASYDADIYSLERELDYQRIVSDRDKAVERQKVATLISLSTVLFLGMAVLILYSHNKKLKAEGELLLASIRS</sequence>